<dbReference type="Gene3D" id="3.40.50.12780">
    <property type="entry name" value="N-terminal domain of ligase-like"/>
    <property type="match status" value="1"/>
</dbReference>
<organism evidence="15 16">
    <name type="scientific">Ridgeia piscesae</name>
    <name type="common">Tubeworm</name>
    <dbReference type="NCBI Taxonomy" id="27915"/>
    <lineage>
        <taxon>Eukaryota</taxon>
        <taxon>Metazoa</taxon>
        <taxon>Spiralia</taxon>
        <taxon>Lophotrochozoa</taxon>
        <taxon>Annelida</taxon>
        <taxon>Polychaeta</taxon>
        <taxon>Sedentaria</taxon>
        <taxon>Canalipalpata</taxon>
        <taxon>Sabellida</taxon>
        <taxon>Siboglinidae</taxon>
        <taxon>Ridgeia</taxon>
    </lineage>
</organism>
<dbReference type="PANTHER" id="PTHR43272:SF107">
    <property type="entry name" value="LONG-CHAIN-FATTY-ACID--COA LIGASE 5"/>
    <property type="match status" value="1"/>
</dbReference>
<sequence length="701" mass="78250">MCTVQISSNVWVFSVDRDPDMAEWWRSSMSSMLSIGAATITAGAALYMATRPQQFDTPLDLNNQSQEVPGMPSARTSWYCKNGQLVEYLHEDLRTFYDGFKRGARLSDNGNCLGWKPSKTEPYKWLSYNHVLEAAEFLGSGIIYKGIHATNTSRIGIYSKNTPQYVITDLACATYSMVLVPLYDTLGPDTCTFIINQASINLVVCDTTERVIKLLEHRSETPELRIVVCVEPLTSELTQLAEEVNVDVITFDDLNELGQEHHHMPKPCIASDLCMVCYTSGTTGGPKGAMITHRNLIGAVAGIALHLGSIEFSSDDVYLSYLPLAHVYEKVNQAFLYSQGCQVGFYQGDMRALKDDLVELKPTIFTTVPRLLNRVYDKVISVASKTFFRNYMFQMGYNSKLREVERGIIRKNSIWDTLIFRKVQNSLGGRVRVVISGSAPLSPRVLNFTRVALGCIVIEGYGQTEGTAVISAQVPGDSGTGYVGPPWPTNIVRIVDVPEMDYYAKNQKGEVCVKGANVFVGYLNEPEKTAEALDSDGWLHTGDIGMWLPNGALKIIDRKKNIFKLAQGEYISPEKIENIYIRSEVVGQIMVHGDSLKASLVGIVVPDPDEFCRWVKTKLDIHGTMAELCAMPEVKKAILEDILAVGKKAGLMSFEQVRDIYIPSEQFTVENGLLTPTHKSKRHNIQNYYAKQIEEMYLHLQ</sequence>
<dbReference type="CDD" id="cd05927">
    <property type="entry name" value="LC-FACS_euk"/>
    <property type="match status" value="1"/>
</dbReference>
<evidence type="ECO:0000256" key="7">
    <source>
        <dbReference type="ARBA" id="ARBA00024484"/>
    </source>
</evidence>
<keyword evidence="13" id="KW-0443">Lipid metabolism</keyword>
<dbReference type="EC" id="6.2.1.3" evidence="13"/>
<keyword evidence="3 13" id="KW-0547">Nucleotide-binding</keyword>
<evidence type="ECO:0000256" key="9">
    <source>
        <dbReference type="ARBA" id="ARBA00024532"/>
    </source>
</evidence>
<dbReference type="Pfam" id="PF00501">
    <property type="entry name" value="AMP-binding"/>
    <property type="match status" value="1"/>
</dbReference>
<dbReference type="GO" id="GO:0005783">
    <property type="term" value="C:endoplasmic reticulum"/>
    <property type="evidence" value="ECO:0007669"/>
    <property type="project" value="TreeGrafter"/>
</dbReference>
<gene>
    <name evidence="15" type="ORF">NP493_27g03000</name>
</gene>
<comment type="similarity">
    <text evidence="1 13">Belongs to the ATP-dependent AMP-binding enzyme family.</text>
</comment>
<dbReference type="AlphaFoldDB" id="A0AAD9UK93"/>
<evidence type="ECO:0000313" key="15">
    <source>
        <dbReference type="EMBL" id="KAK2192639.1"/>
    </source>
</evidence>
<comment type="catalytic activity">
    <reaction evidence="9">
        <text>15-hydroxy-(5Z,8Z,11Z,13E)-eicosatetraenoate + ATP + CoA = 15-hydroxy-(5Z,8Z,11Z,13E)-eicosatetraenoyl-CoA + AMP + diphosphate</text>
        <dbReference type="Rhea" id="RHEA:52116"/>
        <dbReference type="ChEBI" id="CHEBI:30616"/>
        <dbReference type="ChEBI" id="CHEBI:33019"/>
        <dbReference type="ChEBI" id="CHEBI:57287"/>
        <dbReference type="ChEBI" id="CHEBI:78832"/>
        <dbReference type="ChEBI" id="CHEBI:136409"/>
        <dbReference type="ChEBI" id="CHEBI:456215"/>
    </reaction>
    <physiologicalReaction direction="left-to-right" evidence="9">
        <dbReference type="Rhea" id="RHEA:52117"/>
    </physiologicalReaction>
</comment>
<evidence type="ECO:0000256" key="8">
    <source>
        <dbReference type="ARBA" id="ARBA00024495"/>
    </source>
</evidence>
<dbReference type="Proteomes" id="UP001209878">
    <property type="component" value="Unassembled WGS sequence"/>
</dbReference>
<comment type="catalytic activity">
    <reaction evidence="11">
        <text>(E)-hexadec-2-enoate + ATP + CoA = (2E)-hexadecenoyl-CoA + AMP + diphosphate</text>
        <dbReference type="Rhea" id="RHEA:36139"/>
        <dbReference type="ChEBI" id="CHEBI:30616"/>
        <dbReference type="ChEBI" id="CHEBI:33019"/>
        <dbReference type="ChEBI" id="CHEBI:57287"/>
        <dbReference type="ChEBI" id="CHEBI:61526"/>
        <dbReference type="ChEBI" id="CHEBI:72745"/>
        <dbReference type="ChEBI" id="CHEBI:456215"/>
    </reaction>
    <physiologicalReaction direction="left-to-right" evidence="11">
        <dbReference type="Rhea" id="RHEA:36140"/>
    </physiologicalReaction>
</comment>
<comment type="catalytic activity">
    <reaction evidence="10">
        <text>(5Z,8Z,11Z,14Z)-eicosatetraenoate + ATP + CoA = (5Z,8Z,11Z,14Z)-eicosatetraenoyl-CoA + AMP + diphosphate</text>
        <dbReference type="Rhea" id="RHEA:19713"/>
        <dbReference type="ChEBI" id="CHEBI:30616"/>
        <dbReference type="ChEBI" id="CHEBI:32395"/>
        <dbReference type="ChEBI" id="CHEBI:33019"/>
        <dbReference type="ChEBI" id="CHEBI:57287"/>
        <dbReference type="ChEBI" id="CHEBI:57368"/>
        <dbReference type="ChEBI" id="CHEBI:456215"/>
        <dbReference type="EC" id="6.2.1.15"/>
    </reaction>
    <physiologicalReaction direction="left-to-right" evidence="10">
        <dbReference type="Rhea" id="RHEA:19714"/>
    </physiologicalReaction>
</comment>
<comment type="caution">
    <text evidence="15">The sequence shown here is derived from an EMBL/GenBank/DDBJ whole genome shotgun (WGS) entry which is preliminary data.</text>
</comment>
<proteinExistence type="inferred from homology"/>
<evidence type="ECO:0000256" key="2">
    <source>
        <dbReference type="ARBA" id="ARBA00022598"/>
    </source>
</evidence>
<keyword evidence="2 13" id="KW-0436">Ligase</keyword>
<keyword evidence="5 13" id="KW-0067">ATP-binding</keyword>
<comment type="catalytic activity">
    <reaction evidence="6">
        <text>5-hydroxy-(6E,8Z,11Z,14Z)-eicosatetraenoate + ATP + CoA = 5-hydroxy-(6E,8Z,11Z,14Z)-eicosatetraenoyl-CoA + AMP + diphosphate</text>
        <dbReference type="Rhea" id="RHEA:52108"/>
        <dbReference type="ChEBI" id="CHEBI:30616"/>
        <dbReference type="ChEBI" id="CHEBI:33019"/>
        <dbReference type="ChEBI" id="CHEBI:57287"/>
        <dbReference type="ChEBI" id="CHEBI:65341"/>
        <dbReference type="ChEBI" id="CHEBI:136407"/>
        <dbReference type="ChEBI" id="CHEBI:456215"/>
    </reaction>
    <physiologicalReaction direction="left-to-right" evidence="6">
        <dbReference type="Rhea" id="RHEA:52109"/>
    </physiologicalReaction>
</comment>
<dbReference type="InterPro" id="IPR042099">
    <property type="entry name" value="ANL_N_sf"/>
</dbReference>
<reference evidence="15" key="1">
    <citation type="journal article" date="2023" name="Mol. Biol. Evol.">
        <title>Third-Generation Sequencing Reveals the Adaptive Role of the Epigenome in Three Deep-Sea Polychaetes.</title>
        <authorList>
            <person name="Perez M."/>
            <person name="Aroh O."/>
            <person name="Sun Y."/>
            <person name="Lan Y."/>
            <person name="Juniper S.K."/>
            <person name="Young C.R."/>
            <person name="Angers B."/>
            <person name="Qian P.Y."/>
        </authorList>
    </citation>
    <scope>NUCLEOTIDE SEQUENCE</scope>
    <source>
        <strain evidence="15">R07B-5</strain>
    </source>
</reference>
<evidence type="ECO:0000256" key="12">
    <source>
        <dbReference type="ARBA" id="ARBA00049139"/>
    </source>
</evidence>
<dbReference type="PROSITE" id="PS00455">
    <property type="entry name" value="AMP_BINDING"/>
    <property type="match status" value="1"/>
</dbReference>
<dbReference type="PANTHER" id="PTHR43272">
    <property type="entry name" value="LONG-CHAIN-FATTY-ACID--COA LIGASE"/>
    <property type="match status" value="1"/>
</dbReference>
<dbReference type="InterPro" id="IPR000873">
    <property type="entry name" value="AMP-dep_synth/lig_dom"/>
</dbReference>
<comment type="catalytic activity">
    <reaction evidence="12">
        <text>hexadecanoate + ATP + CoA = hexadecanoyl-CoA + AMP + diphosphate</text>
        <dbReference type="Rhea" id="RHEA:30751"/>
        <dbReference type="ChEBI" id="CHEBI:7896"/>
        <dbReference type="ChEBI" id="CHEBI:30616"/>
        <dbReference type="ChEBI" id="CHEBI:33019"/>
        <dbReference type="ChEBI" id="CHEBI:57287"/>
        <dbReference type="ChEBI" id="CHEBI:57379"/>
        <dbReference type="ChEBI" id="CHEBI:456215"/>
    </reaction>
    <physiologicalReaction direction="left-to-right" evidence="12">
        <dbReference type="Rhea" id="RHEA:30752"/>
    </physiologicalReaction>
</comment>
<feature type="domain" description="AMP-dependent synthetase/ligase" evidence="14">
    <location>
        <begin position="122"/>
        <end position="523"/>
    </location>
</feature>
<name>A0AAD9UK93_RIDPI</name>
<accession>A0AAD9UK93</accession>
<dbReference type="InterPro" id="IPR020845">
    <property type="entry name" value="AMP-binding_CS"/>
</dbReference>
<evidence type="ECO:0000259" key="14">
    <source>
        <dbReference type="Pfam" id="PF00501"/>
    </source>
</evidence>
<dbReference type="GO" id="GO:0005524">
    <property type="term" value="F:ATP binding"/>
    <property type="evidence" value="ECO:0007669"/>
    <property type="project" value="UniProtKB-KW"/>
</dbReference>
<comment type="function">
    <text evidence="13">Catalyzes the conversion of long-chain fatty acids to their active form acyl-CoAs for both synthesis of cellular lipids, and degradation via beta-oxidation.</text>
</comment>
<dbReference type="SUPFAM" id="SSF56801">
    <property type="entry name" value="Acetyl-CoA synthetase-like"/>
    <property type="match status" value="1"/>
</dbReference>
<evidence type="ECO:0000256" key="4">
    <source>
        <dbReference type="ARBA" id="ARBA00022832"/>
    </source>
</evidence>
<evidence type="ECO:0000256" key="3">
    <source>
        <dbReference type="ARBA" id="ARBA00022741"/>
    </source>
</evidence>
<keyword evidence="4 13" id="KW-0276">Fatty acid metabolism</keyword>
<dbReference type="InterPro" id="IPR045311">
    <property type="entry name" value="LC-FACS_euk"/>
</dbReference>
<dbReference type="GO" id="GO:0047676">
    <property type="term" value="F:arachidonate-CoA ligase activity"/>
    <property type="evidence" value="ECO:0007669"/>
    <property type="project" value="UniProtKB-EC"/>
</dbReference>
<keyword evidence="16" id="KW-1185">Reference proteome</keyword>
<comment type="catalytic activity">
    <reaction evidence="8">
        <text>12-hydroxy-(5Z,8Z,10E,14Z)-eicosatetraenoate + ATP + CoA = 12-hydroxy-(5Z,8Z,10E,14Z)-eicosatetraenoyl-CoA + AMP + diphosphate</text>
        <dbReference type="Rhea" id="RHEA:52112"/>
        <dbReference type="ChEBI" id="CHEBI:30616"/>
        <dbReference type="ChEBI" id="CHEBI:33019"/>
        <dbReference type="ChEBI" id="CHEBI:57287"/>
        <dbReference type="ChEBI" id="CHEBI:90718"/>
        <dbReference type="ChEBI" id="CHEBI:136408"/>
        <dbReference type="ChEBI" id="CHEBI:456215"/>
    </reaction>
    <physiologicalReaction direction="left-to-right" evidence="8">
        <dbReference type="Rhea" id="RHEA:52113"/>
    </physiologicalReaction>
</comment>
<evidence type="ECO:0000256" key="13">
    <source>
        <dbReference type="RuleBase" id="RU369030"/>
    </source>
</evidence>
<evidence type="ECO:0000256" key="1">
    <source>
        <dbReference type="ARBA" id="ARBA00006432"/>
    </source>
</evidence>
<comment type="catalytic activity">
    <reaction evidence="7">
        <text>a long-chain fatty acid + ATP + CoA = a long-chain fatty acyl-CoA + AMP + diphosphate</text>
        <dbReference type="Rhea" id="RHEA:15421"/>
        <dbReference type="ChEBI" id="CHEBI:30616"/>
        <dbReference type="ChEBI" id="CHEBI:33019"/>
        <dbReference type="ChEBI" id="CHEBI:57287"/>
        <dbReference type="ChEBI" id="CHEBI:57560"/>
        <dbReference type="ChEBI" id="CHEBI:83139"/>
        <dbReference type="ChEBI" id="CHEBI:456215"/>
        <dbReference type="EC" id="6.2.1.3"/>
    </reaction>
    <physiologicalReaction direction="left-to-right" evidence="7">
        <dbReference type="Rhea" id="RHEA:15422"/>
    </physiologicalReaction>
</comment>
<evidence type="ECO:0000313" key="16">
    <source>
        <dbReference type="Proteomes" id="UP001209878"/>
    </source>
</evidence>
<dbReference type="GO" id="GO:0016020">
    <property type="term" value="C:membrane"/>
    <property type="evidence" value="ECO:0007669"/>
    <property type="project" value="TreeGrafter"/>
</dbReference>
<evidence type="ECO:0000256" key="5">
    <source>
        <dbReference type="ARBA" id="ARBA00022840"/>
    </source>
</evidence>
<evidence type="ECO:0000256" key="6">
    <source>
        <dbReference type="ARBA" id="ARBA00024469"/>
    </source>
</evidence>
<protein>
    <recommendedName>
        <fullName evidence="13">Long-chain-fatty-acid--CoA ligase</fullName>
        <ecNumber evidence="13">6.2.1.3</ecNumber>
    </recommendedName>
</protein>
<dbReference type="EMBL" id="JAODUO010000026">
    <property type="protein sequence ID" value="KAK2192639.1"/>
    <property type="molecule type" value="Genomic_DNA"/>
</dbReference>
<evidence type="ECO:0000256" key="10">
    <source>
        <dbReference type="ARBA" id="ARBA00024548"/>
    </source>
</evidence>
<evidence type="ECO:0000256" key="11">
    <source>
        <dbReference type="ARBA" id="ARBA00024565"/>
    </source>
</evidence>